<protein>
    <submittedName>
        <fullName evidence="1">Putative HNH homing endonuclease</fullName>
    </submittedName>
</protein>
<dbReference type="AlphaFoldDB" id="B3V4R3"/>
<name>B3V4R3_OEDCA</name>
<accession>B3V4R3</accession>
<keyword evidence="1" id="KW-0150">Chloroplast</keyword>
<reference evidence="1" key="2">
    <citation type="submission" date="2008-04" db="EMBL/GenBank/DDBJ databases">
        <authorList>
            <consortium name="US DOE Joint Genome Institute"/>
            <person name="Lucas S."/>
            <person name="Copeland A."/>
            <person name="Lapidus A."/>
            <person name="Glavina del Rio T."/>
            <person name="Pitluck S."/>
            <person name="Sun H."/>
            <person name="Schmutz J."/>
            <person name="Larimer F."/>
            <person name="Land M."/>
            <person name="Hauser L."/>
            <person name="Kyrpides N."/>
            <person name="Anderson I."/>
            <person name="Herlemann D.P.R."/>
            <person name="Geissinger O."/>
            <person name="Ikeda-Ohtsubo W."/>
            <person name="Kunin V."/>
            <person name="Humgenholtz P."/>
            <person name="Brune A."/>
            <person name="Richardson P."/>
        </authorList>
    </citation>
    <scope>NUCLEOTIDE SEQUENCE</scope>
    <source>
        <strain evidence="1">SAG 575-1b</strain>
    </source>
</reference>
<keyword evidence="1" id="KW-0934">Plastid</keyword>
<organism evidence="1">
    <name type="scientific">Oedogonium cardiacum</name>
    <name type="common">Filamentous green alga</name>
    <dbReference type="NCBI Taxonomy" id="55995"/>
    <lineage>
        <taxon>Eukaryota</taxon>
        <taxon>Viridiplantae</taxon>
        <taxon>Chlorophyta</taxon>
        <taxon>core chlorophytes</taxon>
        <taxon>Chlorophyceae</taxon>
        <taxon>OCC clade</taxon>
        <taxon>Oedogoniales</taxon>
        <taxon>Oedogoniaceae</taxon>
        <taxon>Oedogonium</taxon>
    </lineage>
</organism>
<geneLocation type="chloroplast" evidence="1"/>
<dbReference type="RefSeq" id="YP_002000461.1">
    <property type="nucleotide sequence ID" value="NC_011031.1"/>
</dbReference>
<dbReference type="EMBL" id="EU677193">
    <property type="protein sequence ID" value="ACC97297.1"/>
    <property type="molecule type" value="Genomic_DNA"/>
</dbReference>
<gene>
    <name evidence="1" type="primary">orf270</name>
</gene>
<evidence type="ECO:0000313" key="1">
    <source>
        <dbReference type="EMBL" id="ACC97279.1"/>
    </source>
</evidence>
<reference evidence="1" key="1">
    <citation type="journal article" date="2008" name="BMC Genomics">
        <title>Chloroplast DNA sequence of the green alga Oedogonium cardiacum (Chlorophyceae): unique genome architecture, derived characters shared with the Chaetophorales and novel genes acquired through horizontal transfer.</title>
        <authorList>
            <person name="Brouard J.S."/>
            <person name="Otis C."/>
            <person name="Lemieux C."/>
            <person name="Turmel M."/>
        </authorList>
    </citation>
    <scope>NUCLEOTIDE SEQUENCE [LARGE SCALE GENOMIC DNA]</scope>
    <source>
        <strain evidence="1">SAG 575-1b</strain>
    </source>
</reference>
<keyword evidence="1" id="KW-0255">Endonuclease</keyword>
<dbReference type="RefSeq" id="YP_002000417.1">
    <property type="nucleotide sequence ID" value="NC_011031.1"/>
</dbReference>
<dbReference type="GO" id="GO:0004519">
    <property type="term" value="F:endonuclease activity"/>
    <property type="evidence" value="ECO:0007669"/>
    <property type="project" value="UniProtKB-KW"/>
</dbReference>
<dbReference type="InterPro" id="IPR003615">
    <property type="entry name" value="HNH_nuc"/>
</dbReference>
<keyword evidence="1" id="KW-0378">Hydrolase</keyword>
<sequence>MPPNSNDVNFLIFDLADYANFTSHNDWILLSKQRSNDKYLALVVNAIKKASSLSHTPGKTEIHHIIPRSVGGLETPWNKILVTTEMHQELHRIRYAIYGNHNDGLAIRFRDGDPTRYPERAKLSHRSQIKNGVGLGDRRLQSEKGKLGGKIQTDLKVKKYLEKQSQSIIQFHLSGSRWVNKLVNPPLEVIYQPKEIQLTADLKRKMEQAIFSSPAQEHFRSFLETDRGNFTSGIAKVIKTFMGETISSPRKRAWGWEIVELLNGELIDLV</sequence>
<proteinExistence type="predicted"/>
<keyword evidence="1" id="KW-0540">Nuclease</keyword>
<dbReference type="EMBL" id="EU677193">
    <property type="protein sequence ID" value="ACC97279.1"/>
    <property type="molecule type" value="Genomic_DNA"/>
</dbReference>
<dbReference type="GeneID" id="6440076"/>
<dbReference type="CDD" id="cd00085">
    <property type="entry name" value="HNHc"/>
    <property type="match status" value="1"/>
</dbReference>
<dbReference type="GeneID" id="6440120"/>